<dbReference type="RefSeq" id="WP_345006995.1">
    <property type="nucleotide sequence ID" value="NZ_BAABCY010000078.1"/>
</dbReference>
<gene>
    <name evidence="1" type="ORF">GCM10022395_28510</name>
</gene>
<evidence type="ECO:0000313" key="1">
    <source>
        <dbReference type="EMBL" id="GAA3578117.1"/>
    </source>
</evidence>
<dbReference type="InterPro" id="IPR008551">
    <property type="entry name" value="TANGO2"/>
</dbReference>
<reference evidence="2" key="1">
    <citation type="journal article" date="2019" name="Int. J. Syst. Evol. Microbiol.">
        <title>The Global Catalogue of Microorganisms (GCM) 10K type strain sequencing project: providing services to taxonomists for standard genome sequencing and annotation.</title>
        <authorList>
            <consortium name="The Broad Institute Genomics Platform"/>
            <consortium name="The Broad Institute Genome Sequencing Center for Infectious Disease"/>
            <person name="Wu L."/>
            <person name="Ma J."/>
        </authorList>
    </citation>
    <scope>NUCLEOTIDE SEQUENCE [LARGE SCALE GENOMIC DNA]</scope>
    <source>
        <strain evidence="2">JCM 17111</strain>
    </source>
</reference>
<dbReference type="EMBL" id="BAABCY010000078">
    <property type="protein sequence ID" value="GAA3578117.1"/>
    <property type="molecule type" value="Genomic_DNA"/>
</dbReference>
<proteinExistence type="predicted"/>
<sequence length="241" mass="27253">MCTVTIIPKGSHDFVLTSNRDEAPDRISLAPEIYNIGNAKALYPKDVVSNGTWIGLSERNRLVCVLNGGFEYHERKASYRLSRGIVAKDIMVAGDLKMAVDTYDLNGVEPFTMVIVDWDTVLKFYELVWDGEIKHFKDLPLEPAIWSSSTLYTAFMKAERLHWFETFKQNNSMDASSLMEFHKTAGQGNLDYGVVMDRGIVKTTSITQVVKQKGRVEMLYEGLENNLVVTKELNLSEVVND</sequence>
<protein>
    <submittedName>
        <fullName evidence="1">NRDE family protein</fullName>
    </submittedName>
</protein>
<dbReference type="Pfam" id="PF05742">
    <property type="entry name" value="TANGO2"/>
    <property type="match status" value="1"/>
</dbReference>
<accession>A0ABP6Y7M7</accession>
<organism evidence="1 2">
    <name type="scientific">Snuella lapsa</name>
    <dbReference type="NCBI Taxonomy" id="870481"/>
    <lineage>
        <taxon>Bacteria</taxon>
        <taxon>Pseudomonadati</taxon>
        <taxon>Bacteroidota</taxon>
        <taxon>Flavobacteriia</taxon>
        <taxon>Flavobacteriales</taxon>
        <taxon>Flavobacteriaceae</taxon>
        <taxon>Snuella</taxon>
    </lineage>
</organism>
<keyword evidence="2" id="KW-1185">Reference proteome</keyword>
<dbReference type="Proteomes" id="UP001500954">
    <property type="component" value="Unassembled WGS sequence"/>
</dbReference>
<comment type="caution">
    <text evidence="1">The sequence shown here is derived from an EMBL/GenBank/DDBJ whole genome shotgun (WGS) entry which is preliminary data.</text>
</comment>
<evidence type="ECO:0000313" key="2">
    <source>
        <dbReference type="Proteomes" id="UP001500954"/>
    </source>
</evidence>
<name>A0ABP6Y7M7_9FLAO</name>